<dbReference type="Proteomes" id="UP000317243">
    <property type="component" value="Unassembled WGS sequence"/>
</dbReference>
<keyword evidence="3" id="KW-1185">Reference proteome</keyword>
<reference evidence="2 3" key="1">
    <citation type="submission" date="2019-02" db="EMBL/GenBank/DDBJ databases">
        <title>Deep-cultivation of Planctomycetes and their phenomic and genomic characterization uncovers novel biology.</title>
        <authorList>
            <person name="Wiegand S."/>
            <person name="Jogler M."/>
            <person name="Boedeker C."/>
            <person name="Pinto D."/>
            <person name="Vollmers J."/>
            <person name="Rivas-Marin E."/>
            <person name="Kohn T."/>
            <person name="Peeters S.H."/>
            <person name="Heuer A."/>
            <person name="Rast P."/>
            <person name="Oberbeckmann S."/>
            <person name="Bunk B."/>
            <person name="Jeske O."/>
            <person name="Meyerdierks A."/>
            <person name="Storesund J.E."/>
            <person name="Kallscheuer N."/>
            <person name="Luecker S."/>
            <person name="Lage O.M."/>
            <person name="Pohl T."/>
            <person name="Merkel B.J."/>
            <person name="Hornburger P."/>
            <person name="Mueller R.-W."/>
            <person name="Bruemmer F."/>
            <person name="Labrenz M."/>
            <person name="Spormann A.M."/>
            <person name="Op Den Camp H."/>
            <person name="Overmann J."/>
            <person name="Amann R."/>
            <person name="Jetten M.S.M."/>
            <person name="Mascher T."/>
            <person name="Medema M.H."/>
            <person name="Devos D.P."/>
            <person name="Kaster A.-K."/>
            <person name="Ovreas L."/>
            <person name="Rohde M."/>
            <person name="Galperin M.Y."/>
            <person name="Jogler C."/>
        </authorList>
    </citation>
    <scope>NUCLEOTIDE SEQUENCE [LARGE SCALE GENOMIC DNA]</scope>
    <source>
        <strain evidence="2 3">KOR42</strain>
    </source>
</reference>
<feature type="transmembrane region" description="Helical" evidence="1">
    <location>
        <begin position="101"/>
        <end position="122"/>
    </location>
</feature>
<proteinExistence type="predicted"/>
<keyword evidence="1" id="KW-0472">Membrane</keyword>
<gene>
    <name evidence="2" type="ORF">KOR42_27160</name>
</gene>
<protein>
    <submittedName>
        <fullName evidence="2">Uncharacterized protein</fullName>
    </submittedName>
</protein>
<keyword evidence="1" id="KW-0812">Transmembrane</keyword>
<evidence type="ECO:0000256" key="1">
    <source>
        <dbReference type="SAM" id="Phobius"/>
    </source>
</evidence>
<feature type="transmembrane region" description="Helical" evidence="1">
    <location>
        <begin position="37"/>
        <end position="55"/>
    </location>
</feature>
<dbReference type="RefSeq" id="WP_231740907.1">
    <property type="nucleotide sequence ID" value="NZ_SIHI01000003.1"/>
</dbReference>
<evidence type="ECO:0000313" key="3">
    <source>
        <dbReference type="Proteomes" id="UP000317243"/>
    </source>
</evidence>
<dbReference type="EMBL" id="SIHI01000003">
    <property type="protein sequence ID" value="TWT55589.1"/>
    <property type="molecule type" value="Genomic_DNA"/>
</dbReference>
<dbReference type="AlphaFoldDB" id="A0A5C5WZ76"/>
<keyword evidence="1" id="KW-1133">Transmembrane helix</keyword>
<evidence type="ECO:0000313" key="2">
    <source>
        <dbReference type="EMBL" id="TWT55589.1"/>
    </source>
</evidence>
<accession>A0A5C5WZ76</accession>
<organism evidence="2 3">
    <name type="scientific">Thalassoglobus neptunius</name>
    <dbReference type="NCBI Taxonomy" id="1938619"/>
    <lineage>
        <taxon>Bacteria</taxon>
        <taxon>Pseudomonadati</taxon>
        <taxon>Planctomycetota</taxon>
        <taxon>Planctomycetia</taxon>
        <taxon>Planctomycetales</taxon>
        <taxon>Planctomycetaceae</taxon>
        <taxon>Thalassoglobus</taxon>
    </lineage>
</organism>
<feature type="transmembrane region" description="Helical" evidence="1">
    <location>
        <begin position="67"/>
        <end position="89"/>
    </location>
</feature>
<sequence>MSIVPSEMTEARRSDSRLKLIHLTCSSHHEIGSKNEFGIYFFAVPFVFWRVFQRFPIPGDASVHQRFQTLSGVIMIPVVLATGVILLVAGNDWNHGRPKRALLLDVIAYALLLVPELMHQYAVHVL</sequence>
<name>A0A5C5WZ76_9PLAN</name>
<comment type="caution">
    <text evidence="2">The sequence shown here is derived from an EMBL/GenBank/DDBJ whole genome shotgun (WGS) entry which is preliminary data.</text>
</comment>